<keyword evidence="1" id="KW-0808">Transferase</keyword>
<dbReference type="InterPro" id="IPR029063">
    <property type="entry name" value="SAM-dependent_MTases_sf"/>
</dbReference>
<dbReference type="InterPro" id="IPR041698">
    <property type="entry name" value="Methyltransf_25"/>
</dbReference>
<dbReference type="EMBL" id="UINC01004347">
    <property type="protein sequence ID" value="SVA13650.1"/>
    <property type="molecule type" value="Genomic_DNA"/>
</dbReference>
<dbReference type="CDD" id="cd02440">
    <property type="entry name" value="AdoMet_MTases"/>
    <property type="match status" value="1"/>
</dbReference>
<feature type="domain" description="Methyltransferase" evidence="2">
    <location>
        <begin position="33"/>
        <end position="129"/>
    </location>
</feature>
<dbReference type="Gene3D" id="3.40.50.150">
    <property type="entry name" value="Vaccinia Virus protein VP39"/>
    <property type="match status" value="1"/>
</dbReference>
<dbReference type="Pfam" id="PF13649">
    <property type="entry name" value="Methyltransf_25"/>
    <property type="match status" value="1"/>
</dbReference>
<evidence type="ECO:0000313" key="3">
    <source>
        <dbReference type="EMBL" id="SVA13650.1"/>
    </source>
</evidence>
<organism evidence="3">
    <name type="scientific">marine metagenome</name>
    <dbReference type="NCBI Taxonomy" id="408172"/>
    <lineage>
        <taxon>unclassified sequences</taxon>
        <taxon>metagenomes</taxon>
        <taxon>ecological metagenomes</taxon>
    </lineage>
</organism>
<dbReference type="SUPFAM" id="SSF53335">
    <property type="entry name" value="S-adenosyl-L-methionine-dependent methyltransferases"/>
    <property type="match status" value="1"/>
</dbReference>
<evidence type="ECO:0000256" key="1">
    <source>
        <dbReference type="ARBA" id="ARBA00022679"/>
    </source>
</evidence>
<gene>
    <name evidence="3" type="ORF">METZ01_LOCUS66504</name>
</gene>
<proteinExistence type="predicted"/>
<reference evidence="3" key="1">
    <citation type="submission" date="2018-05" db="EMBL/GenBank/DDBJ databases">
        <authorList>
            <person name="Lanie J.A."/>
            <person name="Ng W.-L."/>
            <person name="Kazmierczak K.M."/>
            <person name="Andrzejewski T.M."/>
            <person name="Davidsen T.M."/>
            <person name="Wayne K.J."/>
            <person name="Tettelin H."/>
            <person name="Glass J.I."/>
            <person name="Rusch D."/>
            <person name="Podicherti R."/>
            <person name="Tsui H.-C.T."/>
            <person name="Winkler M.E."/>
        </authorList>
    </citation>
    <scope>NUCLEOTIDE SEQUENCE</scope>
</reference>
<dbReference type="GO" id="GO:0016740">
    <property type="term" value="F:transferase activity"/>
    <property type="evidence" value="ECO:0007669"/>
    <property type="project" value="UniProtKB-KW"/>
</dbReference>
<accession>A0A381TC10</accession>
<evidence type="ECO:0000259" key="2">
    <source>
        <dbReference type="Pfam" id="PF13649"/>
    </source>
</evidence>
<protein>
    <recommendedName>
        <fullName evidence="2">Methyltransferase domain-containing protein</fullName>
    </recommendedName>
</protein>
<dbReference type="AlphaFoldDB" id="A0A381TC10"/>
<dbReference type="PANTHER" id="PTHR43861">
    <property type="entry name" value="TRANS-ACONITATE 2-METHYLTRANSFERASE-RELATED"/>
    <property type="match status" value="1"/>
</dbReference>
<name>A0A381TC10_9ZZZZ</name>
<sequence>MVNNWSLPENDPWSTPFAESLLHHLEIRKGDHILDIASGGGIPAFYLADQVGPEGSVLAIDIHQGQVLRSRSIQGEQLPWLRFEVGDMRFLPADLPKFDRITGNLSFMFFRPNRFEVLQSLVRFMKPGGQIVLTFPSLGTFDSLWTYVDKEMADRGLKDERNALDEYINERPSAFHAEKWLQELGMEKVKVSEYPLEILTGPGREFLNHPLLRGGFLDDIYECFKDQALANDFMNAISENISNFIPLFAIRCAMCGWLPETRGDVSC</sequence>